<keyword evidence="2" id="KW-0061">Asparagine biosynthesis</keyword>
<dbReference type="Pfam" id="PF00733">
    <property type="entry name" value="Asn_synthase"/>
    <property type="match status" value="2"/>
</dbReference>
<dbReference type="EMBL" id="NEVH01009423">
    <property type="protein sequence ID" value="PNF32988.1"/>
    <property type="molecule type" value="Genomic_DNA"/>
</dbReference>
<dbReference type="InterPro" id="IPR029055">
    <property type="entry name" value="Ntn_hydrolases_N"/>
</dbReference>
<dbReference type="FunCoup" id="A0A2J7QWN0">
    <property type="interactions" value="1272"/>
</dbReference>
<dbReference type="STRING" id="105785.A0A2J7QWN0"/>
<name>A0A2J7QWN0_9NEOP</name>
<dbReference type="EMBL" id="NEVH01009423">
    <property type="protein sequence ID" value="PNF32990.1"/>
    <property type="molecule type" value="Genomic_DNA"/>
</dbReference>
<dbReference type="GO" id="GO:0004066">
    <property type="term" value="F:asparagine synthase (glutamine-hydrolyzing) activity"/>
    <property type="evidence" value="ECO:0007669"/>
    <property type="project" value="InterPro"/>
</dbReference>
<keyword evidence="6" id="KW-1185">Reference proteome</keyword>
<dbReference type="PANTHER" id="PTHR45937:SF1">
    <property type="entry name" value="ASPARAGINE SYNTHETASE DOMAIN-CONTAINING PROTEIN 1"/>
    <property type="match status" value="1"/>
</dbReference>
<organism evidence="5 6">
    <name type="scientific">Cryptotermes secundus</name>
    <dbReference type="NCBI Taxonomy" id="105785"/>
    <lineage>
        <taxon>Eukaryota</taxon>
        <taxon>Metazoa</taxon>
        <taxon>Ecdysozoa</taxon>
        <taxon>Arthropoda</taxon>
        <taxon>Hexapoda</taxon>
        <taxon>Insecta</taxon>
        <taxon>Pterygota</taxon>
        <taxon>Neoptera</taxon>
        <taxon>Polyneoptera</taxon>
        <taxon>Dictyoptera</taxon>
        <taxon>Blattodea</taxon>
        <taxon>Blattoidea</taxon>
        <taxon>Termitoidae</taxon>
        <taxon>Kalotermitidae</taxon>
        <taxon>Cryptotermitinae</taxon>
        <taxon>Cryptotermes</taxon>
    </lineage>
</organism>
<dbReference type="OrthoDB" id="10252281at2759"/>
<dbReference type="PROSITE" id="PS51278">
    <property type="entry name" value="GATASE_TYPE_2"/>
    <property type="match status" value="1"/>
</dbReference>
<comment type="caution">
    <text evidence="5">The sequence shown here is derived from an EMBL/GenBank/DDBJ whole genome shotgun (WGS) entry which is preliminary data.</text>
</comment>
<dbReference type="Gene3D" id="3.40.50.620">
    <property type="entry name" value="HUPs"/>
    <property type="match status" value="1"/>
</dbReference>
<dbReference type="GO" id="GO:0006529">
    <property type="term" value="P:asparagine biosynthetic process"/>
    <property type="evidence" value="ECO:0007669"/>
    <property type="project" value="UniProtKB-KW"/>
</dbReference>
<gene>
    <name evidence="5" type="ORF">B7P43_G16500</name>
</gene>
<dbReference type="PANTHER" id="PTHR45937">
    <property type="entry name" value="ASPARAGINE SYNTHETASE DOMAIN-CONTAINING PROTEIN 1"/>
    <property type="match status" value="1"/>
</dbReference>
<evidence type="ECO:0000256" key="3">
    <source>
        <dbReference type="ARBA" id="ARBA00022962"/>
    </source>
</evidence>
<dbReference type="InterPro" id="IPR051857">
    <property type="entry name" value="Asn_synthetase_domain"/>
</dbReference>
<dbReference type="Gene3D" id="3.60.20.10">
    <property type="entry name" value="Glutamine Phosphoribosylpyrophosphate, subunit 1, domain 1"/>
    <property type="match status" value="1"/>
</dbReference>
<sequence>MCGIYCCLKCNADNRSSREDIVLPKLRDYLKHRGPDCFSEYAIDVGCKWSVSFAGSVLWMQGFQLTMQPLIDDEYNYLLWNGDVFNGSMVNQETLSDTVKISQLFSKGNGTEIPVILSSIQGPYAFIYLDVKRQHLYFGRDRLGRHSLLWSSNSEEGFVLTSVGKRNVLDFKEVPTVGIFMVDMNSSDLGHIILYPWSDISAETLLNIDQECVLKVEVSSQSVQSPIILDRNNREKPFDSKHPLNQHDTEGVIGVHQIRDFMEKLQSDSDIKKSVKKLIYLLRNAVRVRVQTHPGICKECLECTKHMNVKTRAHKLTSECSDTKYQQEFLHCFKDDPYEAQPSETSLTDIEPRSSHAKACMCSEKELIMSHGHSTCLKHTDVEECLQSEPTTYSKEMWTTKNPKLCHHSKVGILFSGGLDSTILAALAHEFIPLGEPIDLLNVAFERERKEGNQNRKAAREKKHVRSSEEKEVTYLVPDRITGKNALDDLKRLYPNRQWNFVQIDVTQEELSIERDRVISDLIYPLNTVLDESLGCALWFASRCEGHLVQQSGPDTRYSSPARVLLLGMGADELFGGYKRHRTAFNLGGWSGLRKELELDLARISTRNLGRDNRIVSDHGCQGRLPYLDESVVSYISSLQPWERCYPKPAFPPGVGDKLLLRLAAWKLGLQYAAVLPKRAFQFGSRIANSKEKASDVSSRL</sequence>
<keyword evidence="3" id="KW-0315">Glutamine amidotransferase</keyword>
<evidence type="ECO:0000256" key="2">
    <source>
        <dbReference type="ARBA" id="ARBA00022888"/>
    </source>
</evidence>
<evidence type="ECO:0000259" key="4">
    <source>
        <dbReference type="PROSITE" id="PS51278"/>
    </source>
</evidence>
<reference evidence="5 6" key="1">
    <citation type="submission" date="2017-12" db="EMBL/GenBank/DDBJ databases">
        <title>Hemimetabolous genomes reveal molecular basis of termite eusociality.</title>
        <authorList>
            <person name="Harrison M.C."/>
            <person name="Jongepier E."/>
            <person name="Robertson H.M."/>
            <person name="Arning N."/>
            <person name="Bitard-Feildel T."/>
            <person name="Chao H."/>
            <person name="Childers C.P."/>
            <person name="Dinh H."/>
            <person name="Doddapaneni H."/>
            <person name="Dugan S."/>
            <person name="Gowin J."/>
            <person name="Greiner C."/>
            <person name="Han Y."/>
            <person name="Hu H."/>
            <person name="Hughes D.S.T."/>
            <person name="Huylmans A.-K."/>
            <person name="Kemena C."/>
            <person name="Kremer L.P.M."/>
            <person name="Lee S.L."/>
            <person name="Lopez-Ezquerra A."/>
            <person name="Mallet L."/>
            <person name="Monroy-Kuhn J.M."/>
            <person name="Moser A."/>
            <person name="Murali S.C."/>
            <person name="Muzny D.M."/>
            <person name="Otani S."/>
            <person name="Piulachs M.-D."/>
            <person name="Poelchau M."/>
            <person name="Qu J."/>
            <person name="Schaub F."/>
            <person name="Wada-Katsumata A."/>
            <person name="Worley K.C."/>
            <person name="Xie Q."/>
            <person name="Ylla G."/>
            <person name="Poulsen M."/>
            <person name="Gibbs R.A."/>
            <person name="Schal C."/>
            <person name="Richards S."/>
            <person name="Belles X."/>
            <person name="Korb J."/>
            <person name="Bornberg-Bauer E."/>
        </authorList>
    </citation>
    <scope>NUCLEOTIDE SEQUENCE [LARGE SCALE GENOMIC DNA]</scope>
    <source>
        <tissue evidence="5">Whole body</tissue>
    </source>
</reference>
<dbReference type="InterPro" id="IPR017932">
    <property type="entry name" value="GATase_2_dom"/>
</dbReference>
<dbReference type="Proteomes" id="UP000235965">
    <property type="component" value="Unassembled WGS sequence"/>
</dbReference>
<evidence type="ECO:0000313" key="6">
    <source>
        <dbReference type="Proteomes" id="UP000235965"/>
    </source>
</evidence>
<accession>A0A2J7QWN0</accession>
<evidence type="ECO:0000313" key="5">
    <source>
        <dbReference type="EMBL" id="PNF32990.1"/>
    </source>
</evidence>
<protein>
    <submittedName>
        <fullName evidence="5">Asparagine synthetase domain-containing protein 1</fullName>
    </submittedName>
</protein>
<dbReference type="Pfam" id="PF13537">
    <property type="entry name" value="GATase_7"/>
    <property type="match status" value="1"/>
</dbReference>
<dbReference type="InterPro" id="IPR001962">
    <property type="entry name" value="Asn_synthase"/>
</dbReference>
<dbReference type="EMBL" id="NEVH01009423">
    <property type="protein sequence ID" value="PNF32986.1"/>
    <property type="molecule type" value="Genomic_DNA"/>
</dbReference>
<dbReference type="SUPFAM" id="SSF52402">
    <property type="entry name" value="Adenine nucleotide alpha hydrolases-like"/>
    <property type="match status" value="1"/>
</dbReference>
<keyword evidence="1" id="KW-0028">Amino-acid biosynthesis</keyword>
<dbReference type="AlphaFoldDB" id="A0A2J7QWN0"/>
<dbReference type="CDD" id="cd01991">
    <property type="entry name" value="Asn_synthase_B_C"/>
    <property type="match status" value="1"/>
</dbReference>
<dbReference type="InterPro" id="IPR014729">
    <property type="entry name" value="Rossmann-like_a/b/a_fold"/>
</dbReference>
<evidence type="ECO:0000256" key="1">
    <source>
        <dbReference type="ARBA" id="ARBA00022605"/>
    </source>
</evidence>
<dbReference type="InParanoid" id="A0A2J7QWN0"/>
<dbReference type="SUPFAM" id="SSF56235">
    <property type="entry name" value="N-terminal nucleophile aminohydrolases (Ntn hydrolases)"/>
    <property type="match status" value="1"/>
</dbReference>
<feature type="domain" description="Glutamine amidotransferase type-2" evidence="4">
    <location>
        <begin position="2"/>
        <end position="219"/>
    </location>
</feature>
<proteinExistence type="predicted"/>